<dbReference type="Pfam" id="PF04893">
    <property type="entry name" value="Yip1"/>
    <property type="match status" value="1"/>
</dbReference>
<dbReference type="GeneTree" id="ENSGT00940000153168"/>
<feature type="transmembrane region" description="Helical" evidence="6">
    <location>
        <begin position="262"/>
        <end position="279"/>
    </location>
</feature>
<feature type="transmembrane region" description="Helical" evidence="6">
    <location>
        <begin position="174"/>
        <end position="192"/>
    </location>
</feature>
<dbReference type="Ensembl" id="ENSPPAT00000044761.1">
    <property type="protein sequence ID" value="ENSPPAP00000021957.1"/>
    <property type="gene ID" value="ENSPPAG00000034183.1"/>
</dbReference>
<feature type="domain" description="Yip1" evidence="8">
    <location>
        <begin position="135"/>
        <end position="277"/>
    </location>
</feature>
<reference evidence="9" key="2">
    <citation type="submission" date="2025-08" db="UniProtKB">
        <authorList>
            <consortium name="Ensembl"/>
        </authorList>
    </citation>
    <scope>IDENTIFICATION</scope>
</reference>
<dbReference type="PANTHER" id="PTHR21236:SF5">
    <property type="entry name" value="PROTEIN YIPF7"/>
    <property type="match status" value="1"/>
</dbReference>
<dbReference type="GO" id="GO:0005801">
    <property type="term" value="C:cis-Golgi network"/>
    <property type="evidence" value="ECO:0007669"/>
    <property type="project" value="Ensembl"/>
</dbReference>
<feature type="region of interest" description="Disordered" evidence="7">
    <location>
        <begin position="43"/>
        <end position="72"/>
    </location>
</feature>
<evidence type="ECO:0000256" key="1">
    <source>
        <dbReference type="ARBA" id="ARBA00004141"/>
    </source>
</evidence>
<comment type="similarity">
    <text evidence="2 6">Belongs to the YIP1 family.</text>
</comment>
<feature type="transmembrane region" description="Helical" evidence="6">
    <location>
        <begin position="236"/>
        <end position="256"/>
    </location>
</feature>
<dbReference type="PANTHER" id="PTHR21236">
    <property type="entry name" value="GOLGI MEMBRANE PROTEIN YIP1"/>
    <property type="match status" value="1"/>
</dbReference>
<keyword evidence="4 6" id="KW-1133">Transmembrane helix</keyword>
<organism evidence="9 10">
    <name type="scientific">Pan paniscus</name>
    <name type="common">Pygmy chimpanzee</name>
    <name type="synonym">Bonobo</name>
    <dbReference type="NCBI Taxonomy" id="9597"/>
    <lineage>
        <taxon>Eukaryota</taxon>
        <taxon>Metazoa</taxon>
        <taxon>Chordata</taxon>
        <taxon>Craniata</taxon>
        <taxon>Vertebrata</taxon>
        <taxon>Euteleostomi</taxon>
        <taxon>Mammalia</taxon>
        <taxon>Eutheria</taxon>
        <taxon>Euarchontoglires</taxon>
        <taxon>Primates</taxon>
        <taxon>Haplorrhini</taxon>
        <taxon>Catarrhini</taxon>
        <taxon>Hominidae</taxon>
        <taxon>Pan</taxon>
    </lineage>
</organism>
<evidence type="ECO:0000256" key="6">
    <source>
        <dbReference type="RuleBase" id="RU361264"/>
    </source>
</evidence>
<dbReference type="AlphaFoldDB" id="A0A2R9AXX6"/>
<protein>
    <recommendedName>
        <fullName evidence="6">Protein YIPF</fullName>
    </recommendedName>
</protein>
<keyword evidence="10" id="KW-1185">Reference proteome</keyword>
<evidence type="ECO:0000313" key="10">
    <source>
        <dbReference type="Proteomes" id="UP000240080"/>
    </source>
</evidence>
<evidence type="ECO:0000313" key="9">
    <source>
        <dbReference type="Ensembl" id="ENSPPAP00000021957.1"/>
    </source>
</evidence>
<evidence type="ECO:0000256" key="7">
    <source>
        <dbReference type="SAM" id="MobiDB-lite"/>
    </source>
</evidence>
<reference evidence="9" key="3">
    <citation type="submission" date="2025-09" db="UniProtKB">
        <authorList>
            <consortium name="Ensembl"/>
        </authorList>
    </citation>
    <scope>IDENTIFICATION</scope>
</reference>
<dbReference type="STRING" id="9597.ENSPPAP00000021957"/>
<dbReference type="Proteomes" id="UP000240080">
    <property type="component" value="Chromosome 4"/>
</dbReference>
<dbReference type="Bgee" id="ENSPPAG00000034183">
    <property type="expression patterns" value="Expressed in cerebellum and 3 other cell types or tissues"/>
</dbReference>
<proteinExistence type="inferred from homology"/>
<feature type="transmembrane region" description="Helical" evidence="6">
    <location>
        <begin position="198"/>
        <end position="224"/>
    </location>
</feature>
<evidence type="ECO:0000256" key="4">
    <source>
        <dbReference type="ARBA" id="ARBA00022989"/>
    </source>
</evidence>
<keyword evidence="3 6" id="KW-0812">Transmembrane</keyword>
<dbReference type="GO" id="GO:0000139">
    <property type="term" value="C:Golgi membrane"/>
    <property type="evidence" value="ECO:0007669"/>
    <property type="project" value="UniProtKB-SubCell"/>
</dbReference>
<dbReference type="EMBL" id="AJFE02114825">
    <property type="status" value="NOT_ANNOTATED_CDS"/>
    <property type="molecule type" value="Genomic_DNA"/>
</dbReference>
<comment type="caution">
    <text evidence="6">Lacks conserved residue(s) required for the propagation of feature annotation.</text>
</comment>
<gene>
    <name evidence="9" type="primary">YIPF7</name>
</gene>
<name>A0A2R9AXX6_PANPA</name>
<dbReference type="EMBL" id="AJFE02114824">
    <property type="status" value="NOT_ANNOTATED_CDS"/>
    <property type="molecule type" value="Genomic_DNA"/>
</dbReference>
<feature type="compositionally biased region" description="Polar residues" evidence="7">
    <location>
        <begin position="43"/>
        <end position="55"/>
    </location>
</feature>
<comment type="subcellular location">
    <subcellularLocation>
        <location evidence="6">Golgi apparatus membrane</location>
        <topology evidence="6">Multi-pass membrane protein</topology>
    </subcellularLocation>
    <subcellularLocation>
        <location evidence="1">Membrane</location>
        <topology evidence="1">Multi-pass membrane protein</topology>
    </subcellularLocation>
</comment>
<evidence type="ECO:0000256" key="5">
    <source>
        <dbReference type="ARBA" id="ARBA00023136"/>
    </source>
</evidence>
<evidence type="ECO:0000259" key="8">
    <source>
        <dbReference type="Pfam" id="PF04893"/>
    </source>
</evidence>
<dbReference type="GO" id="GO:0006888">
    <property type="term" value="P:endoplasmic reticulum to Golgi vesicle-mediated transport"/>
    <property type="evidence" value="ECO:0007669"/>
    <property type="project" value="InterPro"/>
</dbReference>
<dbReference type="InterPro" id="IPR045231">
    <property type="entry name" value="Yip1/4-like"/>
</dbReference>
<dbReference type="GO" id="GO:0005802">
    <property type="term" value="C:trans-Golgi network"/>
    <property type="evidence" value="ECO:0007669"/>
    <property type="project" value="TreeGrafter"/>
</dbReference>
<dbReference type="GO" id="GO:0005793">
    <property type="term" value="C:endoplasmic reticulum-Golgi intermediate compartment"/>
    <property type="evidence" value="ECO:0007669"/>
    <property type="project" value="Ensembl"/>
</dbReference>
<dbReference type="OMA" id="GYTGQFF"/>
<evidence type="ECO:0000256" key="2">
    <source>
        <dbReference type="ARBA" id="ARBA00010596"/>
    </source>
</evidence>
<dbReference type="InterPro" id="IPR006977">
    <property type="entry name" value="Yip1_dom"/>
</dbReference>
<keyword evidence="5 6" id="KW-0472">Membrane</keyword>
<dbReference type="GO" id="GO:0048280">
    <property type="term" value="P:vesicle fusion with Golgi apparatus"/>
    <property type="evidence" value="ECO:0007669"/>
    <property type="project" value="TreeGrafter"/>
</dbReference>
<sequence length="280" mass="30589">TDLLKISHTKLHLLEDLSIKNKQRMSNLAQFDSDFYQSNFTIDNQEQSGNDSNAYGNLYGSRKQQAGEEPQPASFVPSEMLMSSGYAGQFFQPASNSDYYSQSPYIDSFDEEPPLLEELGIHFDYIWQKTLTVLNPMKPADGSIMNETDLTGPILFCVALGATLLLAGKVQFGYVYGMSAIGCLVIHALLNLMSSSGVSYGCVASVLGYCLLPMVILSGCAMFFSLQGIFGTMSSLVIIGWCSLSASKIFIAALHMEGQQLLVAYPCALLYGLFALLTIF</sequence>
<accession>A0A2R9AXX6</accession>
<reference evidence="9 10" key="1">
    <citation type="journal article" date="2012" name="Nature">
        <title>The bonobo genome compared with the chimpanzee and human genomes.</title>
        <authorList>
            <person name="Prufer K."/>
            <person name="Munch K."/>
            <person name="Hellmann I."/>
            <person name="Akagi K."/>
            <person name="Miller J.R."/>
            <person name="Walenz B."/>
            <person name="Koren S."/>
            <person name="Sutton G."/>
            <person name="Kodira C."/>
            <person name="Winer R."/>
            <person name="Knight J.R."/>
            <person name="Mullikin J.C."/>
            <person name="Meader S.J."/>
            <person name="Ponting C.P."/>
            <person name="Lunter G."/>
            <person name="Higashino S."/>
            <person name="Hobolth A."/>
            <person name="Dutheil J."/>
            <person name="Karakoc E."/>
            <person name="Alkan C."/>
            <person name="Sajjadian S."/>
            <person name="Catacchio C.R."/>
            <person name="Ventura M."/>
            <person name="Marques-Bonet T."/>
            <person name="Eichler E.E."/>
            <person name="Andre C."/>
            <person name="Atencia R."/>
            <person name="Mugisha L."/>
            <person name="Junhold J."/>
            <person name="Patterson N."/>
            <person name="Siebauer M."/>
            <person name="Good J.M."/>
            <person name="Fischer A."/>
            <person name="Ptak S.E."/>
            <person name="Lachmann M."/>
            <person name="Symer D.E."/>
            <person name="Mailund T."/>
            <person name="Schierup M.H."/>
            <person name="Andres A.M."/>
            <person name="Kelso J."/>
            <person name="Paabo S."/>
        </authorList>
    </citation>
    <scope>NUCLEOTIDE SEQUENCE [LARGE SCALE GENOMIC DNA]</scope>
</reference>
<evidence type="ECO:0000256" key="3">
    <source>
        <dbReference type="ARBA" id="ARBA00022692"/>
    </source>
</evidence>